<dbReference type="Pfam" id="PF08666">
    <property type="entry name" value="SAF"/>
    <property type="match status" value="1"/>
</dbReference>
<evidence type="ECO:0000259" key="1">
    <source>
        <dbReference type="PROSITE" id="PS50844"/>
    </source>
</evidence>
<sequence length="346" mass="37282">MADFEINGRRVGPDHPPYVIAEACINHEGDIRIAREMVFHARAAGADAIKFQLHVLDDEMLRDAPQSANFDDPLYDTLDRTNLSIAEHLELKALCEHIGIDYLCTPFSAASADLLATQIGVPAYKVGSGECTNHPLQRHIAGKGKPMIVSTGMTELGEVDETVAVLRATGTPFALTHCVSAYPCPYDRVNLGVIPIYAERYGVPIGLSDHSIGIYTSLGAVALGACIIEKHFSLDRTLPGPDHKSSIEPDELRELARGARAVWEARGAERTIFPEEKEIVAWARESVVSVKPIAKGATITADMVSVKRPSPGPGVIPAKDLEAVIGQTAAADIGPDRQVLWADIGR</sequence>
<dbReference type="SUPFAM" id="SSF51269">
    <property type="entry name" value="AFP III-like domain"/>
    <property type="match status" value="1"/>
</dbReference>
<name>A0A7X1ZH91_9PROT</name>
<dbReference type="SMART" id="SM00858">
    <property type="entry name" value="SAF"/>
    <property type="match status" value="1"/>
</dbReference>
<gene>
    <name evidence="2" type="ORF">GHC57_12950</name>
</gene>
<dbReference type="InterPro" id="IPR051690">
    <property type="entry name" value="PseI-like"/>
</dbReference>
<proteinExistence type="predicted"/>
<dbReference type="PANTHER" id="PTHR42966:SF1">
    <property type="entry name" value="SIALIC ACID SYNTHASE"/>
    <property type="match status" value="1"/>
</dbReference>
<dbReference type="GO" id="GO:0016051">
    <property type="term" value="P:carbohydrate biosynthetic process"/>
    <property type="evidence" value="ECO:0007669"/>
    <property type="project" value="InterPro"/>
</dbReference>
<dbReference type="PANTHER" id="PTHR42966">
    <property type="entry name" value="N-ACETYLNEURAMINATE SYNTHASE"/>
    <property type="match status" value="1"/>
</dbReference>
<dbReference type="Pfam" id="PF03102">
    <property type="entry name" value="NeuB"/>
    <property type="match status" value="1"/>
</dbReference>
<dbReference type="InterPro" id="IPR006190">
    <property type="entry name" value="SAF_AFP_Neu5Ac"/>
</dbReference>
<reference evidence="2 3" key="1">
    <citation type="submission" date="2019-10" db="EMBL/GenBank/DDBJ databases">
        <title>Draft whole-genome sequence of the purple nonsulfur photosynthetic bacterium Roseospira navarrensis DSM 15114.</title>
        <authorList>
            <person name="Kyndt J.A."/>
            <person name="Meyer T.E."/>
        </authorList>
    </citation>
    <scope>NUCLEOTIDE SEQUENCE [LARGE SCALE GENOMIC DNA]</scope>
    <source>
        <strain evidence="2 3">DSM 15114</strain>
    </source>
</reference>
<dbReference type="EMBL" id="WIVE01000042">
    <property type="protein sequence ID" value="MQX37427.1"/>
    <property type="molecule type" value="Genomic_DNA"/>
</dbReference>
<dbReference type="InterPro" id="IPR013974">
    <property type="entry name" value="SAF"/>
</dbReference>
<dbReference type="InterPro" id="IPR013785">
    <property type="entry name" value="Aldolase_TIM"/>
</dbReference>
<dbReference type="GO" id="GO:0047444">
    <property type="term" value="F:N-acylneuraminate-9-phosphate synthase activity"/>
    <property type="evidence" value="ECO:0007669"/>
    <property type="project" value="TreeGrafter"/>
</dbReference>
<dbReference type="SUPFAM" id="SSF51569">
    <property type="entry name" value="Aldolase"/>
    <property type="match status" value="1"/>
</dbReference>
<comment type="caution">
    <text evidence="2">The sequence shown here is derived from an EMBL/GenBank/DDBJ whole genome shotgun (WGS) entry which is preliminary data.</text>
</comment>
<protein>
    <submittedName>
        <fullName evidence="2">Polyhydroxyalkanoate biosynthesis repressor PhaR</fullName>
    </submittedName>
</protein>
<dbReference type="CDD" id="cd11615">
    <property type="entry name" value="SAF_NeuB_like"/>
    <property type="match status" value="1"/>
</dbReference>
<dbReference type="Proteomes" id="UP000434582">
    <property type="component" value="Unassembled WGS sequence"/>
</dbReference>
<evidence type="ECO:0000313" key="2">
    <source>
        <dbReference type="EMBL" id="MQX37427.1"/>
    </source>
</evidence>
<dbReference type="AlphaFoldDB" id="A0A7X1ZH91"/>
<organism evidence="2 3">
    <name type="scientific">Roseospira navarrensis</name>
    <dbReference type="NCBI Taxonomy" id="140058"/>
    <lineage>
        <taxon>Bacteria</taxon>
        <taxon>Pseudomonadati</taxon>
        <taxon>Pseudomonadota</taxon>
        <taxon>Alphaproteobacteria</taxon>
        <taxon>Rhodospirillales</taxon>
        <taxon>Rhodospirillaceae</taxon>
        <taxon>Roseospira</taxon>
    </lineage>
</organism>
<dbReference type="PROSITE" id="PS50844">
    <property type="entry name" value="AFP_LIKE"/>
    <property type="match status" value="1"/>
</dbReference>
<dbReference type="Gene3D" id="3.20.20.70">
    <property type="entry name" value="Aldolase class I"/>
    <property type="match status" value="1"/>
</dbReference>
<dbReference type="InterPro" id="IPR013132">
    <property type="entry name" value="PseI/NeuA/B-like_N"/>
</dbReference>
<evidence type="ECO:0000313" key="3">
    <source>
        <dbReference type="Proteomes" id="UP000434582"/>
    </source>
</evidence>
<dbReference type="Gene3D" id="3.90.1210.10">
    <property type="entry name" value="Antifreeze-like/N-acetylneuraminic acid synthase C-terminal domain"/>
    <property type="match status" value="1"/>
</dbReference>
<dbReference type="OrthoDB" id="9781701at2"/>
<dbReference type="InterPro" id="IPR036732">
    <property type="entry name" value="AFP_Neu5c_C_sf"/>
</dbReference>
<dbReference type="RefSeq" id="WP_153344893.1">
    <property type="nucleotide sequence ID" value="NZ_WIVE01000042.1"/>
</dbReference>
<accession>A0A7X1ZH91</accession>
<feature type="domain" description="AFP-like" evidence="1">
    <location>
        <begin position="286"/>
        <end position="346"/>
    </location>
</feature>
<dbReference type="InterPro" id="IPR057736">
    <property type="entry name" value="SAF_PseI/NeuA/NeuB"/>
</dbReference>
<keyword evidence="3" id="KW-1185">Reference proteome</keyword>